<dbReference type="SUPFAM" id="SSF55729">
    <property type="entry name" value="Acyl-CoA N-acyltransferases (Nat)"/>
    <property type="match status" value="1"/>
</dbReference>
<proteinExistence type="predicted"/>
<dbReference type="InterPro" id="IPR000182">
    <property type="entry name" value="GNAT_dom"/>
</dbReference>
<dbReference type="PROSITE" id="PS51186">
    <property type="entry name" value="GNAT"/>
    <property type="match status" value="1"/>
</dbReference>
<feature type="domain" description="N-acetyltransferase" evidence="3">
    <location>
        <begin position="3"/>
        <end position="154"/>
    </location>
</feature>
<dbReference type="GO" id="GO:0016747">
    <property type="term" value="F:acyltransferase activity, transferring groups other than amino-acyl groups"/>
    <property type="evidence" value="ECO:0007669"/>
    <property type="project" value="InterPro"/>
</dbReference>
<dbReference type="InterPro" id="IPR050832">
    <property type="entry name" value="Bact_Acetyltransf"/>
</dbReference>
<keyword evidence="2" id="KW-0012">Acyltransferase</keyword>
<dbReference type="CDD" id="cd04301">
    <property type="entry name" value="NAT_SF"/>
    <property type="match status" value="1"/>
</dbReference>
<dbReference type="PANTHER" id="PTHR43877">
    <property type="entry name" value="AMINOALKYLPHOSPHONATE N-ACETYLTRANSFERASE-RELATED-RELATED"/>
    <property type="match status" value="1"/>
</dbReference>
<dbReference type="Gene3D" id="3.40.630.30">
    <property type="match status" value="1"/>
</dbReference>
<sequence>MLPSVRRVTERDVPLVIRLHHAALAAAGAHAGPGPWDDDLEDVAGAYLDAGGEFLVATAGPVVVGMGALRPVDAVTAEVKRMRVLPRWQGRGVGRAIGEALLLRARQLGFGRLVLDTTAQQKAAAGLYTSLGFERTGAAVVAGLPSVLFAREITPAQP</sequence>
<evidence type="ECO:0000259" key="3">
    <source>
        <dbReference type="PROSITE" id="PS51186"/>
    </source>
</evidence>
<dbReference type="InterPro" id="IPR016181">
    <property type="entry name" value="Acyl_CoA_acyltransferase"/>
</dbReference>
<comment type="caution">
    <text evidence="4">The sequence shown here is derived from an EMBL/GenBank/DDBJ whole genome shotgun (WGS) entry which is preliminary data.</text>
</comment>
<evidence type="ECO:0000313" key="4">
    <source>
        <dbReference type="EMBL" id="KGM08575.1"/>
    </source>
</evidence>
<accession>A0A0A0BL25</accession>
<dbReference type="AlphaFoldDB" id="A0A0A0BL25"/>
<gene>
    <name evidence="4" type="ORF">N869_10555</name>
</gene>
<dbReference type="Pfam" id="PF00583">
    <property type="entry name" value="Acetyltransf_1"/>
    <property type="match status" value="1"/>
</dbReference>
<keyword evidence="5" id="KW-1185">Reference proteome</keyword>
<organism evidence="4 5">
    <name type="scientific">Cellulomonas bogoriensis 69B4 = DSM 16987</name>
    <dbReference type="NCBI Taxonomy" id="1386082"/>
    <lineage>
        <taxon>Bacteria</taxon>
        <taxon>Bacillati</taxon>
        <taxon>Actinomycetota</taxon>
        <taxon>Actinomycetes</taxon>
        <taxon>Micrococcales</taxon>
        <taxon>Cellulomonadaceae</taxon>
        <taxon>Cellulomonas</taxon>
    </lineage>
</organism>
<keyword evidence="1 4" id="KW-0808">Transferase</keyword>
<evidence type="ECO:0000256" key="2">
    <source>
        <dbReference type="ARBA" id="ARBA00023315"/>
    </source>
</evidence>
<dbReference type="PANTHER" id="PTHR43877:SF5">
    <property type="entry name" value="BLL8307 PROTEIN"/>
    <property type="match status" value="1"/>
</dbReference>
<dbReference type="EMBL" id="AXCZ01000289">
    <property type="protein sequence ID" value="KGM08575.1"/>
    <property type="molecule type" value="Genomic_DNA"/>
</dbReference>
<name>A0A0A0BL25_9CELL</name>
<protein>
    <submittedName>
        <fullName evidence="4">GCN5 family acetyltransferase</fullName>
    </submittedName>
</protein>
<evidence type="ECO:0000256" key="1">
    <source>
        <dbReference type="ARBA" id="ARBA00022679"/>
    </source>
</evidence>
<reference evidence="4 5" key="1">
    <citation type="submission" date="2013-08" db="EMBL/GenBank/DDBJ databases">
        <title>Genome sequencing of Cellulomonas bogoriensis 69B4.</title>
        <authorList>
            <person name="Chen F."/>
            <person name="Li Y."/>
            <person name="Wang G."/>
        </authorList>
    </citation>
    <scope>NUCLEOTIDE SEQUENCE [LARGE SCALE GENOMIC DNA]</scope>
    <source>
        <strain evidence="4 5">69B4</strain>
    </source>
</reference>
<dbReference type="Proteomes" id="UP000054314">
    <property type="component" value="Unassembled WGS sequence"/>
</dbReference>
<evidence type="ECO:0000313" key="5">
    <source>
        <dbReference type="Proteomes" id="UP000054314"/>
    </source>
</evidence>